<name>A0A1I9GE40_BRUMA</name>
<feature type="compositionally biased region" description="Polar residues" evidence="1">
    <location>
        <begin position="252"/>
        <end position="261"/>
    </location>
</feature>
<gene>
    <name evidence="2" type="primary">Bm9266</name>
    <name evidence="2" type="ORF">BM_Bm9266</name>
</gene>
<reference evidence="2" key="1">
    <citation type="journal article" date="2007" name="Science">
        <title>Draft genome of the filarial nematode parasite Brugia malayi.</title>
        <authorList>
            <person name="Ghedin E."/>
            <person name="Wang S."/>
            <person name="Spiro D."/>
            <person name="Caler E."/>
            <person name="Zhao Q."/>
            <person name="Crabtree J."/>
            <person name="Allen J.E."/>
            <person name="Delcher A.L."/>
            <person name="Guiliano D.B."/>
            <person name="Miranda-Saavedra D."/>
            <person name="Angiuoli S.V."/>
            <person name="Creasy T."/>
            <person name="Amedeo P."/>
            <person name="Haas B."/>
            <person name="El-Sayed N.M."/>
            <person name="Wortman J.R."/>
            <person name="Feldblyum T."/>
            <person name="Tallon L."/>
            <person name="Schatz M."/>
            <person name="Shumway M."/>
            <person name="Koo H."/>
            <person name="Salzberg S.L."/>
            <person name="Schobel S."/>
            <person name="Pertea M."/>
            <person name="Pop M."/>
            <person name="White O."/>
            <person name="Barton G.J."/>
            <person name="Carlow C.K."/>
            <person name="Crawford M.J."/>
            <person name="Daub J."/>
            <person name="Dimmic M.W."/>
            <person name="Estes C.F."/>
            <person name="Foster J.M."/>
            <person name="Ganatra M."/>
            <person name="Gregory W.F."/>
            <person name="Johnson N.M."/>
            <person name="Jin J."/>
            <person name="Komuniecki R."/>
            <person name="Korf I."/>
            <person name="Kumar S."/>
            <person name="Laney S."/>
            <person name="Li B.W."/>
            <person name="Li W."/>
            <person name="Lindblom T.H."/>
            <person name="Lustigman S."/>
            <person name="Ma D."/>
            <person name="Maina C.V."/>
            <person name="Martin D.M."/>
            <person name="McCarter J.P."/>
            <person name="McReynolds L."/>
            <person name="Mitreva M."/>
            <person name="Nutman T.B."/>
            <person name="Parkinson J."/>
            <person name="Peregrin-Alvarez J.M."/>
            <person name="Poole C."/>
            <person name="Ren Q."/>
            <person name="Saunders L."/>
            <person name="Sluder A.E."/>
            <person name="Smith K."/>
            <person name="Stanke M."/>
            <person name="Unnasch T.R."/>
            <person name="Ware J."/>
            <person name="Wei A.D."/>
            <person name="Weil G."/>
            <person name="Williams D.J."/>
            <person name="Zhang Y."/>
            <person name="Williams S.A."/>
            <person name="Fraser-Liggett C."/>
            <person name="Slatko B."/>
            <person name="Blaxter M.L."/>
            <person name="Scott A.L."/>
        </authorList>
    </citation>
    <scope>NUCLEOTIDE SEQUENCE</scope>
    <source>
        <strain evidence="2">FR3</strain>
    </source>
</reference>
<proteinExistence type="predicted"/>
<feature type="region of interest" description="Disordered" evidence="1">
    <location>
        <begin position="237"/>
        <end position="261"/>
    </location>
</feature>
<evidence type="ECO:0000313" key="2">
    <source>
        <dbReference type="EMBL" id="CTP80936.1"/>
    </source>
</evidence>
<dbReference type="EMBL" id="LN856872">
    <property type="protein sequence ID" value="CTP80936.1"/>
    <property type="molecule type" value="Genomic_DNA"/>
</dbReference>
<sequence>MDPVYLSIPDFDIDVRPRPLLRTTFESIRNVTRMDTSWDSYGSCRKGRGEKLLQRHYESVSDYFLRRHRSTTVIADTAVESPVKDITNTVTESCVKNNNSRSVDISNDIGICTDSDDKTVSSKQIIWQYRSSANDGINCNKSDFSTDLTVRYSCPVDNRNDSNNYIDDVDSDEVDVVKNNEMAKHIAECLEQFNTGLDKVLQARQLLETSQELPADDRETMLRLLNQAMRTSLKRMECNDDRYDPDGRHSESPNSLPGQRQCVPVQQLSSTSDGNANFHNITSNIDPAEFFQRHGQQLLALLQQNMAKQN</sequence>
<evidence type="ECO:0000256" key="1">
    <source>
        <dbReference type="SAM" id="MobiDB-lite"/>
    </source>
</evidence>
<organism evidence="2">
    <name type="scientific">Brugia malayi</name>
    <name type="common">Filarial nematode worm</name>
    <dbReference type="NCBI Taxonomy" id="6279"/>
    <lineage>
        <taxon>Eukaryota</taxon>
        <taxon>Metazoa</taxon>
        <taxon>Ecdysozoa</taxon>
        <taxon>Nematoda</taxon>
        <taxon>Chromadorea</taxon>
        <taxon>Rhabditida</taxon>
        <taxon>Spirurina</taxon>
        <taxon>Spiruromorpha</taxon>
        <taxon>Filarioidea</taxon>
        <taxon>Onchocercidae</taxon>
        <taxon>Brugia</taxon>
    </lineage>
</organism>
<feature type="compositionally biased region" description="Basic and acidic residues" evidence="1">
    <location>
        <begin position="237"/>
        <end position="251"/>
    </location>
</feature>
<protein>
    <submittedName>
        <fullName evidence="2">Bm9266</fullName>
    </submittedName>
</protein>
<accession>A0A1I9GE40</accession>
<dbReference type="AlphaFoldDB" id="A0A1I9GE40"/>
<reference evidence="2" key="2">
    <citation type="submission" date="2012-12" db="EMBL/GenBank/DDBJ databases">
        <authorList>
            <consortium name="WormBase Consortium"/>
            <person name="Ghedin E."/>
            <person name="Paulini M."/>
        </authorList>
    </citation>
    <scope>NUCLEOTIDE SEQUENCE</scope>
    <source>
        <strain evidence="2">FR3</strain>
    </source>
</reference>